<evidence type="ECO:0000313" key="7">
    <source>
        <dbReference type="EMBL" id="TGJ82890.1"/>
    </source>
</evidence>
<sequence>MMMSDAPEPSKHVTLVSSDGFEFILLREAVMISPAIKGMLDPKSQFAESRTGRCVFEEINGIVLEKIAEYCQYWYKYKDSSNVPDMDIPVELCLELLQAADFLGLDRKISFQSHR</sequence>
<keyword evidence="4" id="KW-0539">Nucleus</keyword>
<dbReference type="SUPFAM" id="SSF54695">
    <property type="entry name" value="POZ domain"/>
    <property type="match status" value="1"/>
</dbReference>
<dbReference type="GO" id="GO:0005634">
    <property type="term" value="C:nucleus"/>
    <property type="evidence" value="ECO:0007669"/>
    <property type="project" value="UniProtKB-SubCell"/>
</dbReference>
<proteinExistence type="inferred from homology"/>
<evidence type="ECO:0000256" key="1">
    <source>
        <dbReference type="ARBA" id="ARBA00004123"/>
    </source>
</evidence>
<dbReference type="PANTHER" id="PTHR20648">
    <property type="entry name" value="ELONGIN-C"/>
    <property type="match status" value="1"/>
</dbReference>
<evidence type="ECO:0000256" key="5">
    <source>
        <dbReference type="ARBA" id="ARBA00045385"/>
    </source>
</evidence>
<dbReference type="Gene3D" id="3.30.710.10">
    <property type="entry name" value="Potassium Channel Kv1.1, Chain A"/>
    <property type="match status" value="1"/>
</dbReference>
<feature type="domain" description="SKP1 component POZ" evidence="6">
    <location>
        <begin position="12"/>
        <end position="73"/>
    </location>
</feature>
<dbReference type="CDD" id="cd18321">
    <property type="entry name" value="BTB_POZ_EloC"/>
    <property type="match status" value="1"/>
</dbReference>
<comment type="similarity">
    <text evidence="2">Belongs to the SKP1 family.</text>
</comment>
<reference evidence="7 8" key="1">
    <citation type="submission" date="2019-03" db="EMBL/GenBank/DDBJ databases">
        <title>Draft genome sequence of Xylaria hypoxylon DSM 108379, a ubiquitous saprotrophic-parasitic fungi on hardwood.</title>
        <authorList>
            <person name="Buettner E."/>
            <person name="Leonhardt S."/>
            <person name="Gebauer A.M."/>
            <person name="Liers C."/>
            <person name="Hofrichter M."/>
            <person name="Kellner H."/>
        </authorList>
    </citation>
    <scope>NUCLEOTIDE SEQUENCE [LARGE SCALE GENOMIC DNA]</scope>
    <source>
        <strain evidence="7 8">DSM 108379</strain>
    </source>
</reference>
<evidence type="ECO:0000256" key="4">
    <source>
        <dbReference type="ARBA" id="ARBA00023242"/>
    </source>
</evidence>
<gene>
    <name evidence="7" type="ORF">E0Z10_g5889</name>
</gene>
<dbReference type="InterPro" id="IPR001232">
    <property type="entry name" value="SKP1-like"/>
</dbReference>
<comment type="subcellular location">
    <subcellularLocation>
        <location evidence="1">Nucleus</location>
    </subcellularLocation>
</comment>
<dbReference type="AlphaFoldDB" id="A0A4Z0YUT6"/>
<comment type="function">
    <text evidence="5">Essential component of the SCF (SKP1-CUL1-F-box protein) E3 ubiquitin ligase complexes, which mediate the ubiquitination and subsequent proteasomal degradation of target proteins. Controls sulfur metabolite repression, probably by mediating the inactivation or degradation of the metR transcription factor.</text>
</comment>
<evidence type="ECO:0000256" key="3">
    <source>
        <dbReference type="ARBA" id="ARBA00021347"/>
    </source>
</evidence>
<dbReference type="GO" id="GO:0006511">
    <property type="term" value="P:ubiquitin-dependent protein catabolic process"/>
    <property type="evidence" value="ECO:0007669"/>
    <property type="project" value="InterPro"/>
</dbReference>
<accession>A0A4Z0YUT6</accession>
<name>A0A4Z0YUT6_9PEZI</name>
<dbReference type="Proteomes" id="UP000297716">
    <property type="component" value="Unassembled WGS sequence"/>
</dbReference>
<protein>
    <recommendedName>
        <fullName evidence="3">Elongin-C</fullName>
    </recommendedName>
</protein>
<dbReference type="FunFam" id="3.30.710.10:FF:000035">
    <property type="entry name" value="Elongin C transcription elongation factor"/>
    <property type="match status" value="1"/>
</dbReference>
<comment type="caution">
    <text evidence="7">The sequence shown here is derived from an EMBL/GenBank/DDBJ whole genome shotgun (WGS) entry which is preliminary data.</text>
</comment>
<keyword evidence="8" id="KW-1185">Reference proteome</keyword>
<dbReference type="OrthoDB" id="249087at2759"/>
<evidence type="ECO:0000256" key="2">
    <source>
        <dbReference type="ARBA" id="ARBA00009993"/>
    </source>
</evidence>
<organism evidence="7 8">
    <name type="scientific">Xylaria hypoxylon</name>
    <dbReference type="NCBI Taxonomy" id="37992"/>
    <lineage>
        <taxon>Eukaryota</taxon>
        <taxon>Fungi</taxon>
        <taxon>Dikarya</taxon>
        <taxon>Ascomycota</taxon>
        <taxon>Pezizomycotina</taxon>
        <taxon>Sordariomycetes</taxon>
        <taxon>Xylariomycetidae</taxon>
        <taxon>Xylariales</taxon>
        <taxon>Xylariaceae</taxon>
        <taxon>Xylaria</taxon>
    </lineage>
</organism>
<dbReference type="InterPro" id="IPR039948">
    <property type="entry name" value="ELC1"/>
</dbReference>
<dbReference type="EMBL" id="SKBN01000112">
    <property type="protein sequence ID" value="TGJ82890.1"/>
    <property type="molecule type" value="Genomic_DNA"/>
</dbReference>
<dbReference type="InterPro" id="IPR016073">
    <property type="entry name" value="Skp1_comp_POZ"/>
</dbReference>
<dbReference type="SMART" id="SM00512">
    <property type="entry name" value="Skp1"/>
    <property type="match status" value="1"/>
</dbReference>
<evidence type="ECO:0000259" key="6">
    <source>
        <dbReference type="Pfam" id="PF03931"/>
    </source>
</evidence>
<dbReference type="Pfam" id="PF03931">
    <property type="entry name" value="Skp1_POZ"/>
    <property type="match status" value="1"/>
</dbReference>
<dbReference type="STRING" id="37992.A0A4Z0YUT6"/>
<dbReference type="InterPro" id="IPR011333">
    <property type="entry name" value="SKP1/BTB/POZ_sf"/>
</dbReference>
<evidence type="ECO:0000313" key="8">
    <source>
        <dbReference type="Proteomes" id="UP000297716"/>
    </source>
</evidence>